<name>A0ABY7U7N1_9CORY</name>
<keyword evidence="4" id="KW-1185">Reference proteome</keyword>
<organism evidence="3 4">
    <name type="scientific">Corynebacterium massiliense DSM 45435</name>
    <dbReference type="NCBI Taxonomy" id="1121364"/>
    <lineage>
        <taxon>Bacteria</taxon>
        <taxon>Bacillati</taxon>
        <taxon>Actinomycetota</taxon>
        <taxon>Actinomycetes</taxon>
        <taxon>Mycobacteriales</taxon>
        <taxon>Corynebacteriaceae</taxon>
        <taxon>Corynebacterium</taxon>
    </lineage>
</organism>
<proteinExistence type="inferred from homology"/>
<dbReference type="Pfam" id="PF03795">
    <property type="entry name" value="YCII"/>
    <property type="match status" value="1"/>
</dbReference>
<dbReference type="RefSeq" id="WP_022862182.1">
    <property type="nucleotide sequence ID" value="NZ_ATVG01000001.1"/>
</dbReference>
<dbReference type="InterPro" id="IPR005545">
    <property type="entry name" value="YCII"/>
</dbReference>
<sequence length="97" mass="10383">MTYFVVSYSYRADNPRLDALLSQHDAYVRELASAGRIVAAGPLTDSAGGTLIIVKLPADTSAADTPAGVLELLADDPLIKAGVVTQRCVRRWEPARL</sequence>
<reference evidence="3 4" key="1">
    <citation type="submission" date="2020-10" db="EMBL/GenBank/DDBJ databases">
        <title>Complete genome sequence of Corynebacterium massiliense DSM 45435, type strain of Corynebacterium massiliense.</title>
        <authorList>
            <person name="Busche T."/>
            <person name="Kalinowski J."/>
            <person name="Ruckert C."/>
        </authorList>
    </citation>
    <scope>NUCLEOTIDE SEQUENCE [LARGE SCALE GENOMIC DNA]</scope>
    <source>
        <strain evidence="3 4">DSM 45435</strain>
    </source>
</reference>
<gene>
    <name evidence="3" type="ORF">CMASS_06370</name>
</gene>
<dbReference type="InterPro" id="IPR011008">
    <property type="entry name" value="Dimeric_a/b-barrel"/>
</dbReference>
<comment type="similarity">
    <text evidence="1">Belongs to the YciI family.</text>
</comment>
<feature type="domain" description="YCII-related" evidence="2">
    <location>
        <begin position="1"/>
        <end position="93"/>
    </location>
</feature>
<evidence type="ECO:0000313" key="3">
    <source>
        <dbReference type="EMBL" id="WCZ32708.1"/>
    </source>
</evidence>
<protein>
    <submittedName>
        <fullName evidence="3">YciI-like protein</fullName>
    </submittedName>
</protein>
<dbReference type="EMBL" id="CP063189">
    <property type="protein sequence ID" value="WCZ32708.1"/>
    <property type="molecule type" value="Genomic_DNA"/>
</dbReference>
<accession>A0ABY7U7N1</accession>
<dbReference type="Proteomes" id="UP001220064">
    <property type="component" value="Chromosome"/>
</dbReference>
<dbReference type="Gene3D" id="3.30.70.1060">
    <property type="entry name" value="Dimeric alpha+beta barrel"/>
    <property type="match status" value="1"/>
</dbReference>
<dbReference type="SUPFAM" id="SSF54909">
    <property type="entry name" value="Dimeric alpha+beta barrel"/>
    <property type="match status" value="1"/>
</dbReference>
<evidence type="ECO:0000256" key="1">
    <source>
        <dbReference type="ARBA" id="ARBA00007689"/>
    </source>
</evidence>
<evidence type="ECO:0000259" key="2">
    <source>
        <dbReference type="Pfam" id="PF03795"/>
    </source>
</evidence>
<evidence type="ECO:0000313" key="4">
    <source>
        <dbReference type="Proteomes" id="UP001220064"/>
    </source>
</evidence>